<accession>A0A8D8BRW1</accession>
<dbReference type="AlphaFoldDB" id="A0A8D8BRW1"/>
<evidence type="ECO:0000313" key="1">
    <source>
        <dbReference type="EMBL" id="CAG6479089.1"/>
    </source>
</evidence>
<sequence length="115" mass="13121">MHFPFGKRPKNRYQHTPLALLGIIIWLVCFAAKLYNFQLFSLLFFSCFKPPSSKQPSHDCEIVKLLRFSLFIMICAHHSHTDTHSCMQPKLCKATSTKISNNNNPPVVVATTSLQ</sequence>
<organism evidence="1">
    <name type="scientific">Culex pipiens</name>
    <name type="common">House mosquito</name>
    <dbReference type="NCBI Taxonomy" id="7175"/>
    <lineage>
        <taxon>Eukaryota</taxon>
        <taxon>Metazoa</taxon>
        <taxon>Ecdysozoa</taxon>
        <taxon>Arthropoda</taxon>
        <taxon>Hexapoda</taxon>
        <taxon>Insecta</taxon>
        <taxon>Pterygota</taxon>
        <taxon>Neoptera</taxon>
        <taxon>Endopterygota</taxon>
        <taxon>Diptera</taxon>
        <taxon>Nematocera</taxon>
        <taxon>Culicoidea</taxon>
        <taxon>Culicidae</taxon>
        <taxon>Culicinae</taxon>
        <taxon>Culicini</taxon>
        <taxon>Culex</taxon>
        <taxon>Culex</taxon>
    </lineage>
</organism>
<dbReference type="EMBL" id="HBUE01084440">
    <property type="protein sequence ID" value="CAG6479088.1"/>
    <property type="molecule type" value="Transcribed_RNA"/>
</dbReference>
<name>A0A8D8BRW1_CULPI</name>
<reference evidence="1" key="1">
    <citation type="submission" date="2021-05" db="EMBL/GenBank/DDBJ databases">
        <authorList>
            <person name="Alioto T."/>
            <person name="Alioto T."/>
            <person name="Gomez Garrido J."/>
        </authorList>
    </citation>
    <scope>NUCLEOTIDE SEQUENCE</scope>
</reference>
<proteinExistence type="predicted"/>
<dbReference type="EMBL" id="HBUE01084442">
    <property type="protein sequence ID" value="CAG6479089.1"/>
    <property type="molecule type" value="Transcribed_RNA"/>
</dbReference>
<protein>
    <submittedName>
        <fullName evidence="1">(northern house mosquito) hypothetical protein</fullName>
    </submittedName>
</protein>